<accession>A0A813TWL2</accession>
<dbReference type="PANTHER" id="PTHR46173">
    <property type="entry name" value="CCA TRNA NUCLEOTIDYLTRANSFERASE 1, MITOCHONDRIAL"/>
    <property type="match status" value="1"/>
</dbReference>
<dbReference type="Gene3D" id="3.30.460.10">
    <property type="entry name" value="Beta Polymerase, domain 2"/>
    <property type="match status" value="1"/>
</dbReference>
<dbReference type="SUPFAM" id="SSF81301">
    <property type="entry name" value="Nucleotidyltransferase"/>
    <property type="match status" value="1"/>
</dbReference>
<dbReference type="OrthoDB" id="445712at2759"/>
<dbReference type="GO" id="GO:0000049">
    <property type="term" value="F:tRNA binding"/>
    <property type="evidence" value="ECO:0007669"/>
    <property type="project" value="TreeGrafter"/>
</dbReference>
<dbReference type="GO" id="GO:0046872">
    <property type="term" value="F:metal ion binding"/>
    <property type="evidence" value="ECO:0007669"/>
    <property type="project" value="UniProtKB-KW"/>
</dbReference>
<dbReference type="CDD" id="cd05398">
    <property type="entry name" value="NT_ClassII-CCAase"/>
    <property type="match status" value="1"/>
</dbReference>
<evidence type="ECO:0000256" key="1">
    <source>
        <dbReference type="ARBA" id="ARBA00001946"/>
    </source>
</evidence>
<dbReference type="InterPro" id="IPR002646">
    <property type="entry name" value="PolA_pol_head_dom"/>
</dbReference>
<evidence type="ECO:0000313" key="11">
    <source>
        <dbReference type="Proteomes" id="UP000663882"/>
    </source>
</evidence>
<keyword evidence="3 8" id="KW-0808">Transferase</keyword>
<proteinExistence type="inferred from homology"/>
<keyword evidence="7" id="KW-0460">Magnesium</keyword>
<sequence length="424" mass="49979">MSSSVRCYQINSSEYQHLFSSQLIYLFSLFNEYNYSIRFVGGAVRDILLGVSPHDIDLATTATTNDILKLIQGDSNIELVYTRAEHFGTLTLIVGTTIRKTFQVTTLKRSINRHGKDVFVEFTDNWSIDAQQRDLSINSLSMDEHGIVYDYINGIDDLKMNRIRFNGNIIRRLQENPIRILRYFRFFGRLSSDPYAHESDVLEAIQKCAMTLKDVSGEKIWIELKLILRGRFAGHIMKTILEQKLAPLLGLPESSVEMFELENRWLRCMNYQPEPMTLLMTLFNDQEEFDTFCKRVKCSSRHKNLGQFLLDYRYLIQPMNNNDLLYSYKELIINSHQTQQNIRHQYIIELLKYQGYIYLIDEIKQWSIPKFPIDTGDLQQNGLMSNRSFSHFLRHLKEQWKLSQYKMTKEELIEYGFQSGLFYM</sequence>
<evidence type="ECO:0000256" key="3">
    <source>
        <dbReference type="ARBA" id="ARBA00022679"/>
    </source>
</evidence>
<evidence type="ECO:0000256" key="2">
    <source>
        <dbReference type="ARBA" id="ARBA00007265"/>
    </source>
</evidence>
<gene>
    <name evidence="10" type="ORF">RFH988_LOCUS4592</name>
</gene>
<dbReference type="GO" id="GO:0016779">
    <property type="term" value="F:nucleotidyltransferase activity"/>
    <property type="evidence" value="ECO:0007669"/>
    <property type="project" value="UniProtKB-KW"/>
</dbReference>
<dbReference type="InterPro" id="IPR043519">
    <property type="entry name" value="NT_sf"/>
</dbReference>
<dbReference type="AlphaFoldDB" id="A0A813TWL2"/>
<comment type="similarity">
    <text evidence="2 8">Belongs to the tRNA nucleotidyltransferase/poly(A) polymerase family.</text>
</comment>
<evidence type="ECO:0000313" key="10">
    <source>
        <dbReference type="EMBL" id="CAF0814255.1"/>
    </source>
</evidence>
<keyword evidence="5" id="KW-0548">Nucleotidyltransferase</keyword>
<evidence type="ECO:0000256" key="6">
    <source>
        <dbReference type="ARBA" id="ARBA00022723"/>
    </source>
</evidence>
<evidence type="ECO:0000256" key="5">
    <source>
        <dbReference type="ARBA" id="ARBA00022695"/>
    </source>
</evidence>
<evidence type="ECO:0000256" key="7">
    <source>
        <dbReference type="ARBA" id="ARBA00022842"/>
    </source>
</evidence>
<evidence type="ECO:0000256" key="8">
    <source>
        <dbReference type="RuleBase" id="RU003953"/>
    </source>
</evidence>
<comment type="caution">
    <text evidence="10">The sequence shown here is derived from an EMBL/GenBank/DDBJ whole genome shotgun (WGS) entry which is preliminary data.</text>
</comment>
<evidence type="ECO:0000259" key="9">
    <source>
        <dbReference type="Pfam" id="PF01743"/>
    </source>
</evidence>
<dbReference type="Proteomes" id="UP000663882">
    <property type="component" value="Unassembled WGS sequence"/>
</dbReference>
<protein>
    <recommendedName>
        <fullName evidence="9">Poly A polymerase head domain-containing protein</fullName>
    </recommendedName>
</protein>
<organism evidence="10 11">
    <name type="scientific">Rotaria sordida</name>
    <dbReference type="NCBI Taxonomy" id="392033"/>
    <lineage>
        <taxon>Eukaryota</taxon>
        <taxon>Metazoa</taxon>
        <taxon>Spiralia</taxon>
        <taxon>Gnathifera</taxon>
        <taxon>Rotifera</taxon>
        <taxon>Eurotatoria</taxon>
        <taxon>Bdelloidea</taxon>
        <taxon>Philodinida</taxon>
        <taxon>Philodinidae</taxon>
        <taxon>Rotaria</taxon>
    </lineage>
</organism>
<reference evidence="10" key="1">
    <citation type="submission" date="2021-02" db="EMBL/GenBank/DDBJ databases">
        <authorList>
            <person name="Nowell W R."/>
        </authorList>
    </citation>
    <scope>NUCLEOTIDE SEQUENCE</scope>
</reference>
<dbReference type="SUPFAM" id="SSF81891">
    <property type="entry name" value="Poly A polymerase C-terminal region-like"/>
    <property type="match status" value="1"/>
</dbReference>
<dbReference type="Pfam" id="PF01743">
    <property type="entry name" value="PolyA_pol"/>
    <property type="match status" value="1"/>
</dbReference>
<dbReference type="GO" id="GO:0001680">
    <property type="term" value="P:tRNA 3'-terminal CCA addition"/>
    <property type="evidence" value="ECO:0007669"/>
    <property type="project" value="TreeGrafter"/>
</dbReference>
<dbReference type="GO" id="GO:1990180">
    <property type="term" value="P:mitochondrial tRNA 3'-end processing"/>
    <property type="evidence" value="ECO:0007669"/>
    <property type="project" value="TreeGrafter"/>
</dbReference>
<comment type="cofactor">
    <cofactor evidence="1">
        <name>Mg(2+)</name>
        <dbReference type="ChEBI" id="CHEBI:18420"/>
    </cofactor>
</comment>
<keyword evidence="4" id="KW-0819">tRNA processing</keyword>
<keyword evidence="8" id="KW-0694">RNA-binding</keyword>
<dbReference type="EMBL" id="CAJNOO010000121">
    <property type="protein sequence ID" value="CAF0814255.1"/>
    <property type="molecule type" value="Genomic_DNA"/>
</dbReference>
<keyword evidence="6" id="KW-0479">Metal-binding</keyword>
<dbReference type="Gene3D" id="1.10.3090.10">
    <property type="entry name" value="cca-adding enzyme, domain 2"/>
    <property type="match status" value="1"/>
</dbReference>
<dbReference type="GO" id="GO:0005739">
    <property type="term" value="C:mitochondrion"/>
    <property type="evidence" value="ECO:0007669"/>
    <property type="project" value="TreeGrafter"/>
</dbReference>
<feature type="domain" description="Poly A polymerase head" evidence="9">
    <location>
        <begin position="38"/>
        <end position="164"/>
    </location>
</feature>
<evidence type="ECO:0000256" key="4">
    <source>
        <dbReference type="ARBA" id="ARBA00022694"/>
    </source>
</evidence>
<dbReference type="PANTHER" id="PTHR46173:SF1">
    <property type="entry name" value="CCA TRNA NUCLEOTIDYLTRANSFERASE 1, MITOCHONDRIAL"/>
    <property type="match status" value="1"/>
</dbReference>
<dbReference type="InterPro" id="IPR050264">
    <property type="entry name" value="Bact_CCA-adding_enz_type3_sf"/>
</dbReference>
<name>A0A813TWL2_9BILA</name>